<organism evidence="8 9">
    <name type="scientific">Magnetofaba australis IT-1</name>
    <dbReference type="NCBI Taxonomy" id="1434232"/>
    <lineage>
        <taxon>Bacteria</taxon>
        <taxon>Pseudomonadati</taxon>
        <taxon>Pseudomonadota</taxon>
        <taxon>Magnetococcia</taxon>
        <taxon>Magnetococcales</taxon>
        <taxon>Magnetococcaceae</taxon>
        <taxon>Magnetofaba</taxon>
    </lineage>
</organism>
<reference evidence="8 9" key="1">
    <citation type="journal article" date="2016" name="BMC Genomics">
        <title>Combined genomic and structural analyses of a cultured magnetotactic bacterium reveals its niche adaptation to a dynamic environment.</title>
        <authorList>
            <person name="Araujo A.C."/>
            <person name="Morillo V."/>
            <person name="Cypriano J."/>
            <person name="Teixeira L.C."/>
            <person name="Leao P."/>
            <person name="Lyra S."/>
            <person name="Almeida L.G."/>
            <person name="Bazylinski D.A."/>
            <person name="Vasconcellos A.T."/>
            <person name="Abreu F."/>
            <person name="Lins U."/>
        </authorList>
    </citation>
    <scope>NUCLEOTIDE SEQUENCE [LARGE SCALE GENOMIC DNA]</scope>
    <source>
        <strain evidence="8 9">IT-1</strain>
    </source>
</reference>
<dbReference type="InterPro" id="IPR020568">
    <property type="entry name" value="Ribosomal_Su5_D2-typ_SF"/>
</dbReference>
<dbReference type="PRINTS" id="PR00960">
    <property type="entry name" value="LMBPPROTEIN"/>
</dbReference>
<dbReference type="GO" id="GO:0042352">
    <property type="term" value="P:GDP-L-fucose salvage"/>
    <property type="evidence" value="ECO:0007669"/>
    <property type="project" value="TreeGrafter"/>
</dbReference>
<evidence type="ECO:0000256" key="2">
    <source>
        <dbReference type="ARBA" id="ARBA00022741"/>
    </source>
</evidence>
<evidence type="ECO:0000256" key="1">
    <source>
        <dbReference type="ARBA" id="ARBA00022679"/>
    </source>
</evidence>
<evidence type="ECO:0000313" key="8">
    <source>
        <dbReference type="EMBL" id="OSM05210.1"/>
    </source>
</evidence>
<dbReference type="Pfam" id="PF00288">
    <property type="entry name" value="GHMP_kinases_N"/>
    <property type="match status" value="1"/>
</dbReference>
<dbReference type="OrthoDB" id="9812992at2"/>
<evidence type="ECO:0000256" key="4">
    <source>
        <dbReference type="ARBA" id="ARBA00022840"/>
    </source>
</evidence>
<dbReference type="InterPro" id="IPR001174">
    <property type="entry name" value="HddA/FKP"/>
</dbReference>
<keyword evidence="1" id="KW-0808">Transferase</keyword>
<keyword evidence="2" id="KW-0547">Nucleotide-binding</keyword>
<dbReference type="RefSeq" id="WP_085441837.1">
    <property type="nucleotide sequence ID" value="NZ_LVJN01000018.1"/>
</dbReference>
<keyword evidence="4" id="KW-0067">ATP-binding</keyword>
<dbReference type="Pfam" id="PF08544">
    <property type="entry name" value="GHMP_kinases_C"/>
    <property type="match status" value="1"/>
</dbReference>
<name>A0A1Y2K6P3_9PROT</name>
<dbReference type="InterPro" id="IPR006204">
    <property type="entry name" value="GHMP_kinase_N_dom"/>
</dbReference>
<evidence type="ECO:0000313" key="9">
    <source>
        <dbReference type="Proteomes" id="UP000194003"/>
    </source>
</evidence>
<proteinExistence type="inferred from homology"/>
<comment type="similarity">
    <text evidence="5">Belongs to the GHMP kinase family.</text>
</comment>
<dbReference type="Gene3D" id="3.30.230.120">
    <property type="match status" value="1"/>
</dbReference>
<keyword evidence="3 8" id="KW-0418">Kinase</keyword>
<accession>A0A1Y2K6P3</accession>
<dbReference type="AlphaFoldDB" id="A0A1Y2K6P3"/>
<dbReference type="SUPFAM" id="SSF55060">
    <property type="entry name" value="GHMP Kinase, C-terminal domain"/>
    <property type="match status" value="1"/>
</dbReference>
<dbReference type="EMBL" id="LVJN01000018">
    <property type="protein sequence ID" value="OSM05210.1"/>
    <property type="molecule type" value="Genomic_DNA"/>
</dbReference>
<feature type="domain" description="GHMP kinase C-terminal" evidence="7">
    <location>
        <begin position="238"/>
        <end position="308"/>
    </location>
</feature>
<evidence type="ECO:0000256" key="5">
    <source>
        <dbReference type="ARBA" id="ARBA00038121"/>
    </source>
</evidence>
<dbReference type="InterPro" id="IPR013750">
    <property type="entry name" value="GHMP_kinase_C_dom"/>
</dbReference>
<dbReference type="PIRSF" id="PIRSF036406">
    <property type="entry name" value="Hept_kin"/>
    <property type="match status" value="1"/>
</dbReference>
<feature type="domain" description="GHMP kinase N-terminal" evidence="6">
    <location>
        <begin position="75"/>
        <end position="157"/>
    </location>
</feature>
<dbReference type="InterPro" id="IPR014606">
    <property type="entry name" value="Heptose_7-P_kinase"/>
</dbReference>
<dbReference type="InterPro" id="IPR052203">
    <property type="entry name" value="GHMP_Kinase-Related"/>
</dbReference>
<dbReference type="GO" id="GO:0005524">
    <property type="term" value="F:ATP binding"/>
    <property type="evidence" value="ECO:0007669"/>
    <property type="project" value="UniProtKB-KW"/>
</dbReference>
<evidence type="ECO:0000259" key="7">
    <source>
        <dbReference type="Pfam" id="PF08544"/>
    </source>
</evidence>
<dbReference type="STRING" id="1434232.MAIT1_03371"/>
<protein>
    <submittedName>
        <fullName evidence="8">Putative GHMP kinase</fullName>
    </submittedName>
</protein>
<dbReference type="InterPro" id="IPR036554">
    <property type="entry name" value="GHMP_kinase_C_sf"/>
</dbReference>
<comment type="caution">
    <text evidence="8">The sequence shown here is derived from an EMBL/GenBank/DDBJ whole genome shotgun (WGS) entry which is preliminary data.</text>
</comment>
<sequence>MIITRTPFRVSFFGGGTDYPPWFKEHGGAVLALAINKYCYLTVRRLPPFFEHKHRIVYSKVELVKELSEIQHPVVRGVMQEHGVNCGLEIHHDADLPARSGLGSSSSFTVGFLSAIHALNGRMVTKAQLAQEAIHIEQNVLKENVGCQDQITAALGGFNKISFLRDGSFQVDPMILSGERMQEMEGSLMLFFTGITRFASDVAGKKIANLGKKEKQLKRMYKMVDESIDILTDIKQPIDHFGQLMHESWKLKRELSDSVTNERIDEIYNAAMDAGASGGKLMGAGSGGFMVFCVRPALQKRVRERLNKLIHVDTRIDHTGSQVMVYDPDTAIHFQNGDQ</sequence>
<dbReference type="SUPFAM" id="SSF54211">
    <property type="entry name" value="Ribosomal protein S5 domain 2-like"/>
    <property type="match status" value="1"/>
</dbReference>
<keyword evidence="9" id="KW-1185">Reference proteome</keyword>
<gene>
    <name evidence="8" type="ORF">MAIT1_03371</name>
</gene>
<dbReference type="PANTHER" id="PTHR32463:SF0">
    <property type="entry name" value="L-FUCOSE KINASE"/>
    <property type="match status" value="1"/>
</dbReference>
<evidence type="ECO:0000259" key="6">
    <source>
        <dbReference type="Pfam" id="PF00288"/>
    </source>
</evidence>
<evidence type="ECO:0000256" key="3">
    <source>
        <dbReference type="ARBA" id="ARBA00022777"/>
    </source>
</evidence>
<dbReference type="GO" id="GO:0050201">
    <property type="term" value="F:fucokinase activity"/>
    <property type="evidence" value="ECO:0007669"/>
    <property type="project" value="TreeGrafter"/>
</dbReference>
<dbReference type="PANTHER" id="PTHR32463">
    <property type="entry name" value="L-FUCOSE KINASE"/>
    <property type="match status" value="1"/>
</dbReference>
<dbReference type="Proteomes" id="UP000194003">
    <property type="component" value="Unassembled WGS sequence"/>
</dbReference>